<name>A0A5B7IQ17_PORTR</name>
<protein>
    <submittedName>
        <fullName evidence="1">Uncharacterized protein</fullName>
    </submittedName>
</protein>
<dbReference type="AlphaFoldDB" id="A0A5B7IQ17"/>
<evidence type="ECO:0000313" key="1">
    <source>
        <dbReference type="EMBL" id="MPC83657.1"/>
    </source>
</evidence>
<accession>A0A5B7IQ17</accession>
<evidence type="ECO:0000313" key="2">
    <source>
        <dbReference type="Proteomes" id="UP000324222"/>
    </source>
</evidence>
<sequence>MVFHHVGSRLSTFPSLVHKSFGFQQGSRRTRLQYQQRQARPLPALYKRDPVTVSEGGRHFIPYTVLSNAHTQPSPHIKKTLEPFTRGVVALTALLLLHLRASSRCLTSSLRSVKTG</sequence>
<comment type="caution">
    <text evidence="1">The sequence shown here is derived from an EMBL/GenBank/DDBJ whole genome shotgun (WGS) entry which is preliminary data.</text>
</comment>
<dbReference type="EMBL" id="VSRR010063081">
    <property type="protein sequence ID" value="MPC83657.1"/>
    <property type="molecule type" value="Genomic_DNA"/>
</dbReference>
<organism evidence="1 2">
    <name type="scientific">Portunus trituberculatus</name>
    <name type="common">Swimming crab</name>
    <name type="synonym">Neptunus trituberculatus</name>
    <dbReference type="NCBI Taxonomy" id="210409"/>
    <lineage>
        <taxon>Eukaryota</taxon>
        <taxon>Metazoa</taxon>
        <taxon>Ecdysozoa</taxon>
        <taxon>Arthropoda</taxon>
        <taxon>Crustacea</taxon>
        <taxon>Multicrustacea</taxon>
        <taxon>Malacostraca</taxon>
        <taxon>Eumalacostraca</taxon>
        <taxon>Eucarida</taxon>
        <taxon>Decapoda</taxon>
        <taxon>Pleocyemata</taxon>
        <taxon>Brachyura</taxon>
        <taxon>Eubrachyura</taxon>
        <taxon>Portunoidea</taxon>
        <taxon>Portunidae</taxon>
        <taxon>Portuninae</taxon>
        <taxon>Portunus</taxon>
    </lineage>
</organism>
<reference evidence="1 2" key="1">
    <citation type="submission" date="2019-05" db="EMBL/GenBank/DDBJ databases">
        <title>Another draft genome of Portunus trituberculatus and its Hox gene families provides insights of decapod evolution.</title>
        <authorList>
            <person name="Jeong J.-H."/>
            <person name="Song I."/>
            <person name="Kim S."/>
            <person name="Choi T."/>
            <person name="Kim D."/>
            <person name="Ryu S."/>
            <person name="Kim W."/>
        </authorList>
    </citation>
    <scope>NUCLEOTIDE SEQUENCE [LARGE SCALE GENOMIC DNA]</scope>
    <source>
        <tissue evidence="1">Muscle</tissue>
    </source>
</reference>
<proteinExistence type="predicted"/>
<keyword evidence="2" id="KW-1185">Reference proteome</keyword>
<gene>
    <name evidence="1" type="ORF">E2C01_078372</name>
</gene>
<dbReference type="Proteomes" id="UP000324222">
    <property type="component" value="Unassembled WGS sequence"/>
</dbReference>